<feature type="region of interest" description="Disordered" evidence="4">
    <location>
        <begin position="1"/>
        <end position="55"/>
    </location>
</feature>
<feature type="repeat" description="WD" evidence="3">
    <location>
        <begin position="266"/>
        <end position="297"/>
    </location>
</feature>
<evidence type="ECO:0000313" key="5">
    <source>
        <dbReference type="EMBL" id="KAI5072851.1"/>
    </source>
</evidence>
<dbReference type="EMBL" id="JABFUD020000012">
    <property type="protein sequence ID" value="KAI5072851.1"/>
    <property type="molecule type" value="Genomic_DNA"/>
</dbReference>
<dbReference type="PANTHER" id="PTHR22844">
    <property type="entry name" value="F-BOX AND WD40 DOMAIN PROTEIN"/>
    <property type="match status" value="1"/>
</dbReference>
<accession>A0A9D4ZHA7</accession>
<evidence type="ECO:0000256" key="2">
    <source>
        <dbReference type="ARBA" id="ARBA00022737"/>
    </source>
</evidence>
<dbReference type="PROSITE" id="PS50082">
    <property type="entry name" value="WD_REPEATS_2"/>
    <property type="match status" value="4"/>
</dbReference>
<dbReference type="PROSITE" id="PS50294">
    <property type="entry name" value="WD_REPEATS_REGION"/>
    <property type="match status" value="3"/>
</dbReference>
<evidence type="ECO:0000256" key="4">
    <source>
        <dbReference type="SAM" id="MobiDB-lite"/>
    </source>
</evidence>
<evidence type="ECO:0000256" key="3">
    <source>
        <dbReference type="PROSITE-ProRule" id="PRU00221"/>
    </source>
</evidence>
<gene>
    <name evidence="5" type="ORF">GOP47_0012957</name>
</gene>
<feature type="repeat" description="WD" evidence="3">
    <location>
        <begin position="224"/>
        <end position="265"/>
    </location>
</feature>
<sequence length="477" mass="52346">MAAAATHEKHSRIVPNSTHGRVGDHHDGHHKSATVEDGNSSIKVEESAQLSTRRSVSRLSRSSLDRLLSQCSSLHSLASLDLSFHGSSDSLIEADFHCSETLKRHGEQVLFCNDVHALYTASSTSSRSLRAGVGAWSKLENGHRSCIISREGPPVRAMAAMGDLLFSSHEDLKIRVWARSDKGRRVDEPLHQVAALPTPWDCVRRAMVPGAYVQVRRNQRKSLWIQHVNAISALAVSHRHGLLYSASWDRSVKVWRLPDFKCMESFKAHDYAINALALSYDGLALYTGSADSNIKAWARSEGPKAYMKHSLVSTLSAHRSAVNALAISHDGSLLYSGACDKAIVVWERGPSMGAHLAGALRGHRHAVLCLAMVGTTLCSGSTDKTIRLWHRIIGRLHTCLAVLEGHNAPIKSLSISSYELDESIPKPTLSSYQFTLYSASLDQDVKLWSIRLAATLCDVDYDSLQPALLQGGRYHQS</sequence>
<proteinExistence type="predicted"/>
<organism evidence="5 6">
    <name type="scientific">Adiantum capillus-veneris</name>
    <name type="common">Maidenhair fern</name>
    <dbReference type="NCBI Taxonomy" id="13818"/>
    <lineage>
        <taxon>Eukaryota</taxon>
        <taxon>Viridiplantae</taxon>
        <taxon>Streptophyta</taxon>
        <taxon>Embryophyta</taxon>
        <taxon>Tracheophyta</taxon>
        <taxon>Polypodiopsida</taxon>
        <taxon>Polypodiidae</taxon>
        <taxon>Polypodiales</taxon>
        <taxon>Pteridineae</taxon>
        <taxon>Pteridaceae</taxon>
        <taxon>Vittarioideae</taxon>
        <taxon>Adiantum</taxon>
    </lineage>
</organism>
<dbReference type="InterPro" id="IPR045182">
    <property type="entry name" value="JINGUBANG-like"/>
</dbReference>
<keyword evidence="6" id="KW-1185">Reference proteome</keyword>
<name>A0A9D4ZHA7_ADICA</name>
<dbReference type="InterPro" id="IPR020472">
    <property type="entry name" value="WD40_PAC1"/>
</dbReference>
<dbReference type="AlphaFoldDB" id="A0A9D4ZHA7"/>
<keyword evidence="1 3" id="KW-0853">WD repeat</keyword>
<evidence type="ECO:0000313" key="6">
    <source>
        <dbReference type="Proteomes" id="UP000886520"/>
    </source>
</evidence>
<evidence type="ECO:0000256" key="1">
    <source>
        <dbReference type="ARBA" id="ARBA00022574"/>
    </source>
</evidence>
<dbReference type="PANTHER" id="PTHR22844:SF387">
    <property type="entry name" value="F3I6.5 PROTEIN"/>
    <property type="match status" value="1"/>
</dbReference>
<comment type="caution">
    <text evidence="5">The sequence shown here is derived from an EMBL/GenBank/DDBJ whole genome shotgun (WGS) entry which is preliminary data.</text>
</comment>
<dbReference type="InterPro" id="IPR036322">
    <property type="entry name" value="WD40_repeat_dom_sf"/>
</dbReference>
<dbReference type="PRINTS" id="PR00320">
    <property type="entry name" value="GPROTEINBRPT"/>
</dbReference>
<keyword evidence="2" id="KW-0677">Repeat</keyword>
<dbReference type="SMART" id="SM00320">
    <property type="entry name" value="WD40"/>
    <property type="match status" value="6"/>
</dbReference>
<protein>
    <submittedName>
        <fullName evidence="5">Uncharacterized protein</fullName>
    </submittedName>
</protein>
<reference evidence="5" key="1">
    <citation type="submission" date="2021-01" db="EMBL/GenBank/DDBJ databases">
        <title>Adiantum capillus-veneris genome.</title>
        <authorList>
            <person name="Fang Y."/>
            <person name="Liao Q."/>
        </authorList>
    </citation>
    <scope>NUCLEOTIDE SEQUENCE</scope>
    <source>
        <strain evidence="5">H3</strain>
        <tissue evidence="5">Leaf</tissue>
    </source>
</reference>
<dbReference type="Pfam" id="PF00400">
    <property type="entry name" value="WD40"/>
    <property type="match status" value="5"/>
</dbReference>
<dbReference type="OrthoDB" id="674604at2759"/>
<feature type="repeat" description="WD" evidence="3">
    <location>
        <begin position="360"/>
        <end position="389"/>
    </location>
</feature>
<feature type="repeat" description="WD" evidence="3">
    <location>
        <begin position="315"/>
        <end position="347"/>
    </location>
</feature>
<dbReference type="SUPFAM" id="SSF50978">
    <property type="entry name" value="WD40 repeat-like"/>
    <property type="match status" value="1"/>
</dbReference>
<dbReference type="InterPro" id="IPR015943">
    <property type="entry name" value="WD40/YVTN_repeat-like_dom_sf"/>
</dbReference>
<dbReference type="Proteomes" id="UP000886520">
    <property type="component" value="Chromosome 12"/>
</dbReference>
<dbReference type="InterPro" id="IPR001680">
    <property type="entry name" value="WD40_rpt"/>
</dbReference>
<dbReference type="Gene3D" id="2.130.10.10">
    <property type="entry name" value="YVTN repeat-like/Quinoprotein amine dehydrogenase"/>
    <property type="match status" value="2"/>
</dbReference>